<dbReference type="AlphaFoldDB" id="A0A1F5XGU2"/>
<reference evidence="1 2" key="1">
    <citation type="journal article" date="2016" name="Nat. Commun.">
        <title>Thousands of microbial genomes shed light on interconnected biogeochemical processes in an aquifer system.</title>
        <authorList>
            <person name="Anantharaman K."/>
            <person name="Brown C.T."/>
            <person name="Hug L.A."/>
            <person name="Sharon I."/>
            <person name="Castelle C.J."/>
            <person name="Probst A.J."/>
            <person name="Thomas B.C."/>
            <person name="Singh A."/>
            <person name="Wilkins M.J."/>
            <person name="Karaoz U."/>
            <person name="Brodie E.L."/>
            <person name="Williams K.H."/>
            <person name="Hubbard S.S."/>
            <person name="Banfield J.F."/>
        </authorList>
    </citation>
    <scope>NUCLEOTIDE SEQUENCE [LARGE SCALE GENOMIC DNA]</scope>
</reference>
<gene>
    <name evidence="1" type="ORF">A3B19_01225</name>
</gene>
<evidence type="ECO:0000313" key="2">
    <source>
        <dbReference type="Proteomes" id="UP000177346"/>
    </source>
</evidence>
<protein>
    <submittedName>
        <fullName evidence="1">Methionyl-tRNA formyltransferase</fullName>
    </submittedName>
</protein>
<dbReference type="SUPFAM" id="SSF53328">
    <property type="entry name" value="Formyltransferase"/>
    <property type="match status" value="1"/>
</dbReference>
<sequence length="264" mass="29968">MKITVFTSNQARHISLIEDLAKIADEVYAVIESFTVFTGEVADFYNKTEIMQKYFRSAVIEPERQIFDAPRFLPKNVRAMVLKASDLSLLPMEFLKDALYSDRYIVFGSSYIKGPLVEFLVKNRTYNIHIGTSPYYRGNSCNFWAAYHGNFDYVGATIHLLSRGLDSGDMLFHAFPEQIGDPLLLGMKAVKAAHKGLIENIKNGKIDKMTPVPQDKSSQIKYSRGADFTDEVARDYLENLPAPETVLEKLKNRDLSKFLNPYIG</sequence>
<organism evidence="1 2">
    <name type="scientific">Candidatus Giovannonibacteria bacterium RIFCSPLOWO2_01_FULL_46_32</name>
    <dbReference type="NCBI Taxonomy" id="1798353"/>
    <lineage>
        <taxon>Bacteria</taxon>
        <taxon>Candidatus Giovannoniibacteriota</taxon>
    </lineage>
</organism>
<dbReference type="Proteomes" id="UP000177346">
    <property type="component" value="Unassembled WGS sequence"/>
</dbReference>
<keyword evidence="1" id="KW-0808">Transferase</keyword>
<proteinExistence type="predicted"/>
<comment type="caution">
    <text evidence="1">The sequence shown here is derived from an EMBL/GenBank/DDBJ whole genome shotgun (WGS) entry which is preliminary data.</text>
</comment>
<accession>A0A1F5XGU2</accession>
<dbReference type="Gene3D" id="3.40.50.12230">
    <property type="match status" value="1"/>
</dbReference>
<dbReference type="InterPro" id="IPR036477">
    <property type="entry name" value="Formyl_transf_N_sf"/>
</dbReference>
<evidence type="ECO:0000313" key="1">
    <source>
        <dbReference type="EMBL" id="OGF87036.1"/>
    </source>
</evidence>
<dbReference type="EMBL" id="MFIF01000009">
    <property type="protein sequence ID" value="OGF87036.1"/>
    <property type="molecule type" value="Genomic_DNA"/>
</dbReference>
<name>A0A1F5XGU2_9BACT</name>
<dbReference type="GO" id="GO:0016740">
    <property type="term" value="F:transferase activity"/>
    <property type="evidence" value="ECO:0007669"/>
    <property type="project" value="UniProtKB-KW"/>
</dbReference>